<organism evidence="1 2">
    <name type="scientific">Caligus rogercresseyi</name>
    <name type="common">Sea louse</name>
    <dbReference type="NCBI Taxonomy" id="217165"/>
    <lineage>
        <taxon>Eukaryota</taxon>
        <taxon>Metazoa</taxon>
        <taxon>Ecdysozoa</taxon>
        <taxon>Arthropoda</taxon>
        <taxon>Crustacea</taxon>
        <taxon>Multicrustacea</taxon>
        <taxon>Hexanauplia</taxon>
        <taxon>Copepoda</taxon>
        <taxon>Siphonostomatoida</taxon>
        <taxon>Caligidae</taxon>
        <taxon>Caligus</taxon>
    </lineage>
</organism>
<dbReference type="OrthoDB" id="6355586at2759"/>
<dbReference type="Proteomes" id="UP000595437">
    <property type="component" value="Chromosome 11"/>
</dbReference>
<evidence type="ECO:0000313" key="1">
    <source>
        <dbReference type="EMBL" id="QQP42289.1"/>
    </source>
</evidence>
<gene>
    <name evidence="1" type="ORF">FKW44_016903</name>
</gene>
<dbReference type="AlphaFoldDB" id="A0A7T8H2L5"/>
<keyword evidence="2" id="KW-1185">Reference proteome</keyword>
<dbReference type="EMBL" id="CP045900">
    <property type="protein sequence ID" value="QQP42289.1"/>
    <property type="molecule type" value="Genomic_DNA"/>
</dbReference>
<evidence type="ECO:0000313" key="2">
    <source>
        <dbReference type="Proteomes" id="UP000595437"/>
    </source>
</evidence>
<feature type="non-terminal residue" evidence="1">
    <location>
        <position position="1"/>
    </location>
</feature>
<sequence length="58" mass="6739">SSYYHPQHHPSVAEQVKMAHQLSSSLFDDANKKSQGQEMFFKRVKTTGEIYEPRDKDV</sequence>
<protein>
    <submittedName>
        <fullName evidence="1">Uncharacterized protein</fullName>
    </submittedName>
</protein>
<reference evidence="2" key="1">
    <citation type="submission" date="2021-01" db="EMBL/GenBank/DDBJ databases">
        <title>Caligus Genome Assembly.</title>
        <authorList>
            <person name="Gallardo-Escarate C."/>
        </authorList>
    </citation>
    <scope>NUCLEOTIDE SEQUENCE [LARGE SCALE GENOMIC DNA]</scope>
</reference>
<name>A0A7T8H2L5_CALRO</name>
<proteinExistence type="predicted"/>
<accession>A0A7T8H2L5</accession>